<evidence type="ECO:0000313" key="4">
    <source>
        <dbReference type="Proteomes" id="UP000289220"/>
    </source>
</evidence>
<dbReference type="Proteomes" id="UP000289220">
    <property type="component" value="Unassembled WGS sequence"/>
</dbReference>
<dbReference type="Pfam" id="PF09250">
    <property type="entry name" value="Prim-Pol"/>
    <property type="match status" value="1"/>
</dbReference>
<dbReference type="AlphaFoldDB" id="A0A7Z8Y5P5"/>
<dbReference type="SMART" id="SM00943">
    <property type="entry name" value="Prim-Pol"/>
    <property type="match status" value="1"/>
</dbReference>
<comment type="caution">
    <text evidence="3">The sequence shown here is derived from an EMBL/GenBank/DDBJ whole genome shotgun (WGS) entry which is preliminary data.</text>
</comment>
<evidence type="ECO:0000313" key="3">
    <source>
        <dbReference type="EMBL" id="VDC51426.1"/>
    </source>
</evidence>
<organism evidence="3 4">
    <name type="scientific">Brevundimonas mediterranea</name>
    <dbReference type="NCBI Taxonomy" id="74329"/>
    <lineage>
        <taxon>Bacteria</taxon>
        <taxon>Pseudomonadati</taxon>
        <taxon>Pseudomonadota</taxon>
        <taxon>Alphaproteobacteria</taxon>
        <taxon>Caulobacterales</taxon>
        <taxon>Caulobacteraceae</taxon>
        <taxon>Brevundimonas</taxon>
    </lineage>
</organism>
<feature type="domain" description="DNA primase/polymerase bifunctional N-terminal" evidence="2">
    <location>
        <begin position="12"/>
        <end position="218"/>
    </location>
</feature>
<name>A0A7Z8Y5P5_9CAUL</name>
<dbReference type="SUPFAM" id="SSF56747">
    <property type="entry name" value="Prim-pol domain"/>
    <property type="match status" value="1"/>
</dbReference>
<sequence length="626" mass="66805">MTVRGLSLTAAALAYAKAKIAVFPLRAKSKAPYGRTVGLHMASHDPVLTASRWAGTAQLPLKPIEALRDDARKGGRTPTDAELLRPVTAGAQSNVAIATGAPAGFWVLDLDGPEAMAWLAAKEAEHGPLPATPTSLTARGEHRCFAWCPKSSSEPIIRNRSRLDKAPVDVRGQDGYILAPPSIHPGDPEKGVAPGYVYRWAEGRSPEDLPFAVAPDWLILLVKPAPPAPVKPMTPRAPAAGRASRFGEIILDRVCAAIASARVGTRDTVLFRESVGIGALVAGGEIEDAYGRAALENAGRVHVPDAMTEAQLIRQVDRAMAWGAQYPRKADPSRRTGETRERRANLPVRGHHAAQRALDAAAYWAEASSANTAMVRRWMRDLALDPDGVPGALGRMRFHPEAPDRDGELKPMLLAPMTVDGGGPVDVLALFDLTQRETRVCGFMGQALHGRALALTALDGHGPVVVGLDFADAWVVASSMARSGRVRAVACLNLTAFSGGVMMDRFGRVDPVSPRADPERAPWRIPLAFLDQGVTEVGFAVRRDLITAPLKFRGVVGGTAETRLRGDEAAAYFTSLTVQAWERLALPEGVSLRLRPLTATMGVSFHDQQQRAAAGVSGAADNGVRQ</sequence>
<accession>A0A7Z8Y5P5</accession>
<dbReference type="EMBL" id="UXHF01000006">
    <property type="protein sequence ID" value="VDC51426.1"/>
    <property type="molecule type" value="Genomic_DNA"/>
</dbReference>
<feature type="region of interest" description="Disordered" evidence="1">
    <location>
        <begin position="327"/>
        <end position="351"/>
    </location>
</feature>
<protein>
    <recommendedName>
        <fullName evidence="2">DNA primase/polymerase bifunctional N-terminal domain-containing protein</fullName>
    </recommendedName>
</protein>
<evidence type="ECO:0000259" key="2">
    <source>
        <dbReference type="SMART" id="SM00943"/>
    </source>
</evidence>
<keyword evidence="4" id="KW-1185">Reference proteome</keyword>
<dbReference type="RefSeq" id="WP_154725459.1">
    <property type="nucleotide sequence ID" value="NZ_UXHF01000006.1"/>
</dbReference>
<gene>
    <name evidence="3" type="ORF">BREV_BREV_00495</name>
</gene>
<evidence type="ECO:0000256" key="1">
    <source>
        <dbReference type="SAM" id="MobiDB-lite"/>
    </source>
</evidence>
<proteinExistence type="predicted"/>
<dbReference type="InterPro" id="IPR015330">
    <property type="entry name" value="DNA_primase/pol_bifunc_N"/>
</dbReference>
<feature type="compositionally biased region" description="Basic and acidic residues" evidence="1">
    <location>
        <begin position="328"/>
        <end position="344"/>
    </location>
</feature>
<reference evidence="3 4" key="1">
    <citation type="submission" date="2018-11" db="EMBL/GenBank/DDBJ databases">
        <authorList>
            <person name="Peiro R."/>
            <person name="Begona"/>
            <person name="Cbmso G."/>
            <person name="Lopez M."/>
            <person name="Gonzalez S."/>
            <person name="Sacristan E."/>
            <person name="Castillo E."/>
        </authorList>
    </citation>
    <scope>NUCLEOTIDE SEQUENCE [LARGE SCALE GENOMIC DNA]</scope>
    <source>
        <strain evidence="3">Brev_genome</strain>
    </source>
</reference>